<protein>
    <submittedName>
        <fullName evidence="1">Uncharacterized protein</fullName>
    </submittedName>
</protein>
<organism evidence="1 2">
    <name type="scientific">Ilyodon furcidens</name>
    <name type="common">goldbreast splitfin</name>
    <dbReference type="NCBI Taxonomy" id="33524"/>
    <lineage>
        <taxon>Eukaryota</taxon>
        <taxon>Metazoa</taxon>
        <taxon>Chordata</taxon>
        <taxon>Craniata</taxon>
        <taxon>Vertebrata</taxon>
        <taxon>Euteleostomi</taxon>
        <taxon>Actinopterygii</taxon>
        <taxon>Neopterygii</taxon>
        <taxon>Teleostei</taxon>
        <taxon>Neoteleostei</taxon>
        <taxon>Acanthomorphata</taxon>
        <taxon>Ovalentaria</taxon>
        <taxon>Atherinomorphae</taxon>
        <taxon>Cyprinodontiformes</taxon>
        <taxon>Goodeidae</taxon>
        <taxon>Ilyodon</taxon>
    </lineage>
</organism>
<sequence length="91" mass="10414">MMSDIKPQQLRRFSSSVLHIVDIIGSSGVLLIYNNTISTVLASRRLPTGVNSQVAHGNGFSPVWTLMWWFRSLLVKKHLVHILHWNGFWSE</sequence>
<proteinExistence type="predicted"/>
<accession>A0ABV0SWZ9</accession>
<evidence type="ECO:0000313" key="2">
    <source>
        <dbReference type="Proteomes" id="UP001482620"/>
    </source>
</evidence>
<keyword evidence="2" id="KW-1185">Reference proteome</keyword>
<gene>
    <name evidence="1" type="ORF">ILYODFUR_009477</name>
</gene>
<reference evidence="1 2" key="1">
    <citation type="submission" date="2021-06" db="EMBL/GenBank/DDBJ databases">
        <authorList>
            <person name="Palmer J.M."/>
        </authorList>
    </citation>
    <scope>NUCLEOTIDE SEQUENCE [LARGE SCALE GENOMIC DNA]</scope>
    <source>
        <strain evidence="2">if_2019</strain>
        <tissue evidence="1">Muscle</tissue>
    </source>
</reference>
<evidence type="ECO:0000313" key="1">
    <source>
        <dbReference type="EMBL" id="MEQ2224636.1"/>
    </source>
</evidence>
<dbReference type="Proteomes" id="UP001482620">
    <property type="component" value="Unassembled WGS sequence"/>
</dbReference>
<comment type="caution">
    <text evidence="1">The sequence shown here is derived from an EMBL/GenBank/DDBJ whole genome shotgun (WGS) entry which is preliminary data.</text>
</comment>
<dbReference type="EMBL" id="JAHRIQ010012247">
    <property type="protein sequence ID" value="MEQ2224636.1"/>
    <property type="molecule type" value="Genomic_DNA"/>
</dbReference>
<name>A0ABV0SWZ9_9TELE</name>